<dbReference type="PROSITE" id="PS51354">
    <property type="entry name" value="GLUTAREDOXIN_2"/>
    <property type="match status" value="1"/>
</dbReference>
<reference evidence="7" key="1">
    <citation type="submission" date="2021-01" db="EMBL/GenBank/DDBJ databases">
        <authorList>
            <person name="Eckstrom K.M.E."/>
        </authorList>
    </citation>
    <scope>NUCLEOTIDE SEQUENCE</scope>
    <source>
        <strain evidence="7">UVCC 0001</strain>
    </source>
</reference>
<dbReference type="InterPro" id="IPR014025">
    <property type="entry name" value="Glutaredoxin_subgr"/>
</dbReference>
<keyword evidence="5" id="KW-0676">Redox-active center</keyword>
<dbReference type="InterPro" id="IPR036249">
    <property type="entry name" value="Thioredoxin-like_sf"/>
</dbReference>
<dbReference type="GO" id="GO:0034599">
    <property type="term" value="P:cellular response to oxidative stress"/>
    <property type="evidence" value="ECO:0007669"/>
    <property type="project" value="TreeGrafter"/>
</dbReference>
<name>A0AAD9MJ60_PROWI</name>
<accession>A0AAD9MJ60</accession>
<dbReference type="AlphaFoldDB" id="A0AAD9MJ60"/>
<feature type="domain" description="Glutaredoxin" evidence="6">
    <location>
        <begin position="17"/>
        <end position="82"/>
    </location>
</feature>
<dbReference type="GO" id="GO:0005737">
    <property type="term" value="C:cytoplasm"/>
    <property type="evidence" value="ECO:0007669"/>
    <property type="project" value="TreeGrafter"/>
</dbReference>
<evidence type="ECO:0000256" key="3">
    <source>
        <dbReference type="ARBA" id="ARBA00022982"/>
    </source>
</evidence>
<dbReference type="InterPro" id="IPR002109">
    <property type="entry name" value="Glutaredoxin"/>
</dbReference>
<evidence type="ECO:0000256" key="2">
    <source>
        <dbReference type="ARBA" id="ARBA00022448"/>
    </source>
</evidence>
<dbReference type="PANTHER" id="PTHR45694">
    <property type="entry name" value="GLUTAREDOXIN 2"/>
    <property type="match status" value="1"/>
</dbReference>
<evidence type="ECO:0000259" key="6">
    <source>
        <dbReference type="Pfam" id="PF00462"/>
    </source>
</evidence>
<dbReference type="SUPFAM" id="SSF52833">
    <property type="entry name" value="Thioredoxin-like"/>
    <property type="match status" value="1"/>
</dbReference>
<proteinExistence type="inferred from homology"/>
<sequence>MSSPTEFVKQTIQQNRVVVFSKTYCPYCRKAKSALASVGLKQDQIKLVELDTRDDGEAIQDALLELTGGRSVPRVFIDGQFIGGGDDTDSLARSGKLAAMLKEKGIL</sequence>
<dbReference type="CDD" id="cd03419">
    <property type="entry name" value="GRX_GRXh_1_2_like"/>
    <property type="match status" value="1"/>
</dbReference>
<evidence type="ECO:0000313" key="8">
    <source>
        <dbReference type="Proteomes" id="UP001255856"/>
    </source>
</evidence>
<dbReference type="InterPro" id="IPR011767">
    <property type="entry name" value="GLR_AS"/>
</dbReference>
<evidence type="ECO:0000256" key="1">
    <source>
        <dbReference type="ARBA" id="ARBA00007190"/>
    </source>
</evidence>
<comment type="caution">
    <text evidence="7">The sequence shown here is derived from an EMBL/GenBank/DDBJ whole genome shotgun (WGS) entry which is preliminary data.</text>
</comment>
<dbReference type="EMBL" id="JASFZW010000012">
    <property type="protein sequence ID" value="KAK2076065.1"/>
    <property type="molecule type" value="Genomic_DNA"/>
</dbReference>
<dbReference type="Proteomes" id="UP001255856">
    <property type="component" value="Unassembled WGS sequence"/>
</dbReference>
<dbReference type="NCBIfam" id="TIGR02180">
    <property type="entry name" value="GRX_euk"/>
    <property type="match status" value="1"/>
</dbReference>
<dbReference type="PRINTS" id="PR00160">
    <property type="entry name" value="GLUTAREDOXIN"/>
</dbReference>
<protein>
    <recommendedName>
        <fullName evidence="6">Glutaredoxin domain-containing protein</fullName>
    </recommendedName>
</protein>
<evidence type="ECO:0000256" key="4">
    <source>
        <dbReference type="ARBA" id="ARBA00023157"/>
    </source>
</evidence>
<gene>
    <name evidence="7" type="ORF">QBZ16_001401</name>
</gene>
<dbReference type="GO" id="GO:0015038">
    <property type="term" value="F:glutathione disulfide oxidoreductase activity"/>
    <property type="evidence" value="ECO:0007669"/>
    <property type="project" value="TreeGrafter"/>
</dbReference>
<keyword evidence="2" id="KW-0813">Transport</keyword>
<dbReference type="Gene3D" id="3.40.30.10">
    <property type="entry name" value="Glutaredoxin"/>
    <property type="match status" value="1"/>
</dbReference>
<dbReference type="PANTHER" id="PTHR45694:SF5">
    <property type="entry name" value="GLUTAREDOXIN 2"/>
    <property type="match status" value="1"/>
</dbReference>
<dbReference type="InterPro" id="IPR011899">
    <property type="entry name" value="Glutaredoxin_euk/vir"/>
</dbReference>
<dbReference type="FunFam" id="3.40.30.10:FF:000026">
    <property type="entry name" value="Glutaredoxin 2"/>
    <property type="match status" value="1"/>
</dbReference>
<dbReference type="Pfam" id="PF00462">
    <property type="entry name" value="Glutaredoxin"/>
    <property type="match status" value="1"/>
</dbReference>
<evidence type="ECO:0000256" key="5">
    <source>
        <dbReference type="ARBA" id="ARBA00023284"/>
    </source>
</evidence>
<keyword evidence="4" id="KW-1015">Disulfide bond</keyword>
<evidence type="ECO:0000313" key="7">
    <source>
        <dbReference type="EMBL" id="KAK2076065.1"/>
    </source>
</evidence>
<dbReference type="PROSITE" id="PS00195">
    <property type="entry name" value="GLUTAREDOXIN_1"/>
    <property type="match status" value="1"/>
</dbReference>
<organism evidence="7 8">
    <name type="scientific">Prototheca wickerhamii</name>
    <dbReference type="NCBI Taxonomy" id="3111"/>
    <lineage>
        <taxon>Eukaryota</taxon>
        <taxon>Viridiplantae</taxon>
        <taxon>Chlorophyta</taxon>
        <taxon>core chlorophytes</taxon>
        <taxon>Trebouxiophyceae</taxon>
        <taxon>Chlorellales</taxon>
        <taxon>Chlorellaceae</taxon>
        <taxon>Prototheca</taxon>
    </lineage>
</organism>
<keyword evidence="8" id="KW-1185">Reference proteome</keyword>
<comment type="similarity">
    <text evidence="1">Belongs to the glutaredoxin family. CPYC subfamily.</text>
</comment>
<keyword evidence="3" id="KW-0249">Electron transport</keyword>